<evidence type="ECO:0000256" key="1">
    <source>
        <dbReference type="ARBA" id="ARBA00010515"/>
    </source>
</evidence>
<keyword evidence="2" id="KW-0378">Hydrolase</keyword>
<comment type="similarity">
    <text evidence="1">Belongs to the 'GDXG' lipolytic enzyme family.</text>
</comment>
<dbReference type="Gene3D" id="3.40.50.1820">
    <property type="entry name" value="alpha/beta hydrolase"/>
    <property type="match status" value="1"/>
</dbReference>
<protein>
    <submittedName>
        <fullName evidence="4">Acetyl esterase/lipase</fullName>
    </submittedName>
</protein>
<dbReference type="EMBL" id="FNTL01000004">
    <property type="protein sequence ID" value="SED95814.1"/>
    <property type="molecule type" value="Genomic_DNA"/>
</dbReference>
<dbReference type="Pfam" id="PF07859">
    <property type="entry name" value="Abhydrolase_3"/>
    <property type="match status" value="1"/>
</dbReference>
<evidence type="ECO:0000313" key="5">
    <source>
        <dbReference type="Proteomes" id="UP000183407"/>
    </source>
</evidence>
<evidence type="ECO:0000256" key="2">
    <source>
        <dbReference type="ARBA" id="ARBA00022801"/>
    </source>
</evidence>
<dbReference type="InterPro" id="IPR013094">
    <property type="entry name" value="AB_hydrolase_3"/>
</dbReference>
<dbReference type="Proteomes" id="UP000183407">
    <property type="component" value="Unassembled WGS sequence"/>
</dbReference>
<sequence>MADRFNDSLRSLYLEWTSRMQGDPNMSIQSMREMQESWQTVATEPLGVTYEDVDIDSLKALWCIPAQSNPELAVLYFHGGGFIVGSPMSHRKLAGHIARAVGARVLVIAYRRAPEHPFPAQLDDGVKAYAWLLEQGYSSDNLVSAGDSAGGTLSLAIVEKLRRLELPLPGAVLAISPGLDWEGKWMVNQANDKLASKEVIVGMGSIAFAGGSVTDPLSNPLYADLAGFPPVYVAAGGHENLLGAAEKFFDKASAAGIDVHLDVADERQHVYPFAVGNDPEADRTINDFAAWVLPRLEGKEPETACSDWRDEAATTPRR</sequence>
<dbReference type="PANTHER" id="PTHR48081:SF8">
    <property type="entry name" value="ALPHA_BETA HYDROLASE FOLD-3 DOMAIN-CONTAINING PROTEIN-RELATED"/>
    <property type="match status" value="1"/>
</dbReference>
<dbReference type="SUPFAM" id="SSF53474">
    <property type="entry name" value="alpha/beta-Hydrolases"/>
    <property type="match status" value="1"/>
</dbReference>
<reference evidence="5" key="1">
    <citation type="submission" date="2016-10" db="EMBL/GenBank/DDBJ databases">
        <authorList>
            <person name="Varghese N."/>
        </authorList>
    </citation>
    <scope>NUCLEOTIDE SEQUENCE [LARGE SCALE GENOMIC DNA]</scope>
    <source>
        <strain evidence="5">DSM 44719</strain>
    </source>
</reference>
<dbReference type="InterPro" id="IPR029058">
    <property type="entry name" value="AB_hydrolase_fold"/>
</dbReference>
<organism evidence="4 5">
    <name type="scientific">Rhodococcus jostii</name>
    <dbReference type="NCBI Taxonomy" id="132919"/>
    <lineage>
        <taxon>Bacteria</taxon>
        <taxon>Bacillati</taxon>
        <taxon>Actinomycetota</taxon>
        <taxon>Actinomycetes</taxon>
        <taxon>Mycobacteriales</taxon>
        <taxon>Nocardiaceae</taxon>
        <taxon>Rhodococcus</taxon>
    </lineage>
</organism>
<dbReference type="GO" id="GO:0016787">
    <property type="term" value="F:hydrolase activity"/>
    <property type="evidence" value="ECO:0007669"/>
    <property type="project" value="UniProtKB-KW"/>
</dbReference>
<gene>
    <name evidence="4" type="ORF">SAMN04490220_6172</name>
</gene>
<proteinExistence type="inferred from homology"/>
<feature type="domain" description="Alpha/beta hydrolase fold-3" evidence="3">
    <location>
        <begin position="74"/>
        <end position="271"/>
    </location>
</feature>
<dbReference type="InterPro" id="IPR050300">
    <property type="entry name" value="GDXG_lipolytic_enzyme"/>
</dbReference>
<evidence type="ECO:0000313" key="4">
    <source>
        <dbReference type="EMBL" id="SED95814.1"/>
    </source>
</evidence>
<name>A0A1H5EXR6_RHOJO</name>
<dbReference type="PROSITE" id="PS01173">
    <property type="entry name" value="LIPASE_GDXG_HIS"/>
    <property type="match status" value="1"/>
</dbReference>
<dbReference type="AlphaFoldDB" id="A0A1H5EXR6"/>
<dbReference type="InterPro" id="IPR002168">
    <property type="entry name" value="Lipase_GDXG_HIS_AS"/>
</dbReference>
<dbReference type="PANTHER" id="PTHR48081">
    <property type="entry name" value="AB HYDROLASE SUPERFAMILY PROTEIN C4A8.06C"/>
    <property type="match status" value="1"/>
</dbReference>
<accession>A0A1H5EXR6</accession>
<evidence type="ECO:0000259" key="3">
    <source>
        <dbReference type="Pfam" id="PF07859"/>
    </source>
</evidence>